<keyword evidence="4" id="KW-0808">Transferase</keyword>
<evidence type="ECO:0000256" key="1">
    <source>
        <dbReference type="ARBA" id="ARBA00006594"/>
    </source>
</evidence>
<evidence type="ECO:0000256" key="2">
    <source>
        <dbReference type="ARBA" id="ARBA00011900"/>
    </source>
</evidence>
<dbReference type="InterPro" id="IPR002052">
    <property type="entry name" value="DNA_methylase_N6_adenine_CS"/>
</dbReference>
<dbReference type="EMBL" id="PEWV01000011">
    <property type="protein sequence ID" value="PIU42304.1"/>
    <property type="molecule type" value="Genomic_DNA"/>
</dbReference>
<dbReference type="PRINTS" id="PR00506">
    <property type="entry name" value="D21N6MTFRASE"/>
</dbReference>
<dbReference type="GO" id="GO:0008170">
    <property type="term" value="F:N-methyltransferase activity"/>
    <property type="evidence" value="ECO:0007669"/>
    <property type="project" value="InterPro"/>
</dbReference>
<feature type="domain" description="DNA methylase N-4/N-6" evidence="7">
    <location>
        <begin position="123"/>
        <end position="360"/>
    </location>
</feature>
<dbReference type="SUPFAM" id="SSF53335">
    <property type="entry name" value="S-adenosyl-L-methionine-dependent methyltransferases"/>
    <property type="match status" value="1"/>
</dbReference>
<dbReference type="EC" id="2.1.1.72" evidence="2"/>
<dbReference type="InterPro" id="IPR002941">
    <property type="entry name" value="DNA_methylase_N4/N6"/>
</dbReference>
<dbReference type="AlphaFoldDB" id="A0A2J0KYC2"/>
<proteinExistence type="inferred from homology"/>
<dbReference type="Pfam" id="PF01555">
    <property type="entry name" value="N6_N4_Mtase"/>
    <property type="match status" value="1"/>
</dbReference>
<dbReference type="Proteomes" id="UP000230052">
    <property type="component" value="Unassembled WGS sequence"/>
</dbReference>
<comment type="caution">
    <text evidence="8">The sequence shown here is derived from an EMBL/GenBank/DDBJ whole genome shotgun (WGS) entry which is preliminary data.</text>
</comment>
<evidence type="ECO:0000256" key="3">
    <source>
        <dbReference type="ARBA" id="ARBA00022603"/>
    </source>
</evidence>
<accession>A0A2J0KYC2</accession>
<evidence type="ECO:0000256" key="6">
    <source>
        <dbReference type="ARBA" id="ARBA00047942"/>
    </source>
</evidence>
<gene>
    <name evidence="8" type="ORF">COS99_00950</name>
</gene>
<comment type="catalytic activity">
    <reaction evidence="6">
        <text>a 2'-deoxyadenosine in DNA + S-adenosyl-L-methionine = an N(6)-methyl-2'-deoxyadenosine in DNA + S-adenosyl-L-homocysteine + H(+)</text>
        <dbReference type="Rhea" id="RHEA:15197"/>
        <dbReference type="Rhea" id="RHEA-COMP:12418"/>
        <dbReference type="Rhea" id="RHEA-COMP:12419"/>
        <dbReference type="ChEBI" id="CHEBI:15378"/>
        <dbReference type="ChEBI" id="CHEBI:57856"/>
        <dbReference type="ChEBI" id="CHEBI:59789"/>
        <dbReference type="ChEBI" id="CHEBI:90615"/>
        <dbReference type="ChEBI" id="CHEBI:90616"/>
        <dbReference type="EC" id="2.1.1.72"/>
    </reaction>
</comment>
<organism evidence="8 9">
    <name type="scientific">Candidatus Aquitaenariimonas noxiae</name>
    <dbReference type="NCBI Taxonomy" id="1974741"/>
    <lineage>
        <taxon>Bacteria</taxon>
        <taxon>Pseudomonadati</taxon>
        <taxon>Candidatus Omnitrophota</taxon>
        <taxon>Candidatus Aquitaenariimonas</taxon>
    </lineage>
</organism>
<dbReference type="GO" id="GO:0009007">
    <property type="term" value="F:site-specific DNA-methyltransferase (adenine-specific) activity"/>
    <property type="evidence" value="ECO:0007669"/>
    <property type="project" value="UniProtKB-EC"/>
</dbReference>
<dbReference type="GO" id="GO:0003677">
    <property type="term" value="F:DNA binding"/>
    <property type="evidence" value="ECO:0007669"/>
    <property type="project" value="InterPro"/>
</dbReference>
<keyword evidence="5" id="KW-0949">S-adenosyl-L-methionine</keyword>
<dbReference type="GO" id="GO:0032259">
    <property type="term" value="P:methylation"/>
    <property type="evidence" value="ECO:0007669"/>
    <property type="project" value="UniProtKB-KW"/>
</dbReference>
<keyword evidence="3" id="KW-0489">Methyltransferase</keyword>
<dbReference type="PROSITE" id="PS00092">
    <property type="entry name" value="N6_MTASE"/>
    <property type="match status" value="1"/>
</dbReference>
<evidence type="ECO:0000256" key="4">
    <source>
        <dbReference type="ARBA" id="ARBA00022679"/>
    </source>
</evidence>
<name>A0A2J0KYC2_9BACT</name>
<dbReference type="Gene3D" id="3.40.50.150">
    <property type="entry name" value="Vaccinia Virus protein VP39"/>
    <property type="match status" value="1"/>
</dbReference>
<dbReference type="InterPro" id="IPR029063">
    <property type="entry name" value="SAM-dependent_MTases_sf"/>
</dbReference>
<evidence type="ECO:0000256" key="5">
    <source>
        <dbReference type="ARBA" id="ARBA00022691"/>
    </source>
</evidence>
<evidence type="ECO:0000313" key="9">
    <source>
        <dbReference type="Proteomes" id="UP000230052"/>
    </source>
</evidence>
<protein>
    <recommendedName>
        <fullName evidence="2">site-specific DNA-methyltransferase (adenine-specific)</fullName>
        <ecNumber evidence="2">2.1.1.72</ecNumber>
    </recommendedName>
</protein>
<reference evidence="8 9" key="1">
    <citation type="submission" date="2017-09" db="EMBL/GenBank/DDBJ databases">
        <title>Depth-based differentiation of microbial function through sediment-hosted aquifers and enrichment of novel symbionts in the deep terrestrial subsurface.</title>
        <authorList>
            <person name="Probst A.J."/>
            <person name="Ladd B."/>
            <person name="Jarett J.K."/>
            <person name="Geller-Mcgrath D.E."/>
            <person name="Sieber C.M."/>
            <person name="Emerson J.B."/>
            <person name="Anantharaman K."/>
            <person name="Thomas B.C."/>
            <person name="Malmstrom R."/>
            <person name="Stieglmeier M."/>
            <person name="Klingl A."/>
            <person name="Woyke T."/>
            <person name="Ryan C.M."/>
            <person name="Banfield J.F."/>
        </authorList>
    </citation>
    <scope>NUCLEOTIDE SEQUENCE [LARGE SCALE GENOMIC DNA]</scope>
    <source>
        <strain evidence="8">CG07_land_8_20_14_0_80_42_15</strain>
    </source>
</reference>
<evidence type="ECO:0000259" key="7">
    <source>
        <dbReference type="Pfam" id="PF01555"/>
    </source>
</evidence>
<comment type="similarity">
    <text evidence="1">Belongs to the N(4)/N(6)-methyltransferase family.</text>
</comment>
<evidence type="ECO:0000313" key="8">
    <source>
        <dbReference type="EMBL" id="PIU42304.1"/>
    </source>
</evidence>
<sequence>MAKIKLTNEEKAGIIEALNKGVEPSPDLLPKLFPGTAEKFDVQALDRAKIPTLEYSGKRSKATILAEAGAGIGAAPLQNVRCFGDIKNGGWRNLIVQGDNLQFLKACYKNVDPLIKNKVKGKVKLIYIDPPFATKSDFGGKEGQRSYADKVDAAEFTEALRERLIYLRELLADDGSVYVHLDQKMSHYVKIILDEVFGKENFRNEIVWSYRSGGASKKESLPRKHDNLLFYAKSSLFEVKTQYERQYLNKPFMGSKIDKNGRFYVDTLLRDVLEGNINIVRNDLIMEYNTRPVLNLSSERTGYPTQKPEGLLELILEVATKKEDLIMDIFAGSGTTISVAEKLGRRWIACDFGKHAIYTMQRRMLRIGESKASVDEQDKSGKVIVKKGDLYKKTPKPFCIISSGAYDFSHVMDLRKHKETYIDFVLGLFQLSRDDDKVKKYKLANIYAIKDGDPVEVYPIWDDQFLKEVKIDQEYLRGIIAQSGGKLKGDYFIITPESCANIGDTVVENRDGKDVNFQMLTFPYKVLEDISRTLELQEQPSSQDNVNNLITSTAFYFNEDVKLKAKRFKGGLQITKFDTKILNKEGKRFEGFSGIAMLLIDLDYEPGKPFDMDVTVFAKEIEEDGLVKIDALTKKVGLIAIDKHGNESKPFELE</sequence>
<dbReference type="InterPro" id="IPR002295">
    <property type="entry name" value="N4/N6-MTase_EcoPI_Mod-like"/>
</dbReference>